<gene>
    <name evidence="1" type="ORF">METZ01_LOCUS497993</name>
</gene>
<dbReference type="AlphaFoldDB" id="A0A383DLB4"/>
<protein>
    <submittedName>
        <fullName evidence="1">Uncharacterized protein</fullName>
    </submittedName>
</protein>
<dbReference type="EMBL" id="UINC01218209">
    <property type="protein sequence ID" value="SVE45139.1"/>
    <property type="molecule type" value="Genomic_DNA"/>
</dbReference>
<evidence type="ECO:0000313" key="1">
    <source>
        <dbReference type="EMBL" id="SVE45139.1"/>
    </source>
</evidence>
<accession>A0A383DLB4</accession>
<sequence>MIKFFLGAIIALALIGGAIRFESDEHSWQLIIHKQEALHSVTNGAIRIYKIVEELISGSDISDTSSIIIEEG</sequence>
<organism evidence="1">
    <name type="scientific">marine metagenome</name>
    <dbReference type="NCBI Taxonomy" id="408172"/>
    <lineage>
        <taxon>unclassified sequences</taxon>
        <taxon>metagenomes</taxon>
        <taxon>ecological metagenomes</taxon>
    </lineage>
</organism>
<reference evidence="1" key="1">
    <citation type="submission" date="2018-05" db="EMBL/GenBank/DDBJ databases">
        <authorList>
            <person name="Lanie J.A."/>
            <person name="Ng W.-L."/>
            <person name="Kazmierczak K.M."/>
            <person name="Andrzejewski T.M."/>
            <person name="Davidsen T.M."/>
            <person name="Wayne K.J."/>
            <person name="Tettelin H."/>
            <person name="Glass J.I."/>
            <person name="Rusch D."/>
            <person name="Podicherti R."/>
            <person name="Tsui H.-C.T."/>
            <person name="Winkler M.E."/>
        </authorList>
    </citation>
    <scope>NUCLEOTIDE SEQUENCE</scope>
</reference>
<proteinExistence type="predicted"/>
<name>A0A383DLB4_9ZZZZ</name>